<feature type="transmembrane region" description="Helical" evidence="9">
    <location>
        <begin position="28"/>
        <end position="53"/>
    </location>
</feature>
<comment type="caution">
    <text evidence="10">The sequence shown here is derived from an EMBL/GenBank/DDBJ whole genome shotgun (WGS) entry which is preliminary data.</text>
</comment>
<dbReference type="GO" id="GO:0016020">
    <property type="term" value="C:membrane"/>
    <property type="evidence" value="ECO:0007669"/>
    <property type="project" value="UniProtKB-SubCell"/>
</dbReference>
<keyword evidence="3" id="KW-0813">Transport</keyword>
<protein>
    <submittedName>
        <fullName evidence="10">Uncharacterized protein</fullName>
    </submittedName>
</protein>
<sequence>MHGLGYGAFTLDWSAVASFLSSPLICPFFAIVNVFIGYVLIMYITIPVAYWGLNLYNAKTFPIFSSHLFTNKGEVYNISAIVNDKFEIDYTKYEEQGKIHMSMFFALSYGFGFATIASTLTHVGFFHG</sequence>
<feature type="non-terminal residue" evidence="10">
    <location>
        <position position="128"/>
    </location>
</feature>
<keyword evidence="6" id="KW-0653">Protein transport</keyword>
<evidence type="ECO:0000313" key="11">
    <source>
        <dbReference type="Proteomes" id="UP001177140"/>
    </source>
</evidence>
<dbReference type="EMBL" id="JAJJMA010285989">
    <property type="protein sequence ID" value="MCL7046804.1"/>
    <property type="molecule type" value="Genomic_DNA"/>
</dbReference>
<comment type="similarity">
    <text evidence="2">Belongs to the oligopeptide OPT transporter (TC 2.A.67.1) family.</text>
</comment>
<organism evidence="10 11">
    <name type="scientific">Papaver nudicaule</name>
    <name type="common">Iceland poppy</name>
    <dbReference type="NCBI Taxonomy" id="74823"/>
    <lineage>
        <taxon>Eukaryota</taxon>
        <taxon>Viridiplantae</taxon>
        <taxon>Streptophyta</taxon>
        <taxon>Embryophyta</taxon>
        <taxon>Tracheophyta</taxon>
        <taxon>Spermatophyta</taxon>
        <taxon>Magnoliopsida</taxon>
        <taxon>Ranunculales</taxon>
        <taxon>Papaveraceae</taxon>
        <taxon>Papaveroideae</taxon>
        <taxon>Papaver</taxon>
    </lineage>
</organism>
<accession>A0AA41VT35</accession>
<dbReference type="PANTHER" id="PTHR22601">
    <property type="entry name" value="ISP4 LIKE PROTEIN"/>
    <property type="match status" value="1"/>
</dbReference>
<evidence type="ECO:0000256" key="8">
    <source>
        <dbReference type="ARBA" id="ARBA00023136"/>
    </source>
</evidence>
<proteinExistence type="inferred from homology"/>
<evidence type="ECO:0000256" key="6">
    <source>
        <dbReference type="ARBA" id="ARBA00022927"/>
    </source>
</evidence>
<dbReference type="InterPro" id="IPR004813">
    <property type="entry name" value="OPT"/>
</dbReference>
<keyword evidence="4 9" id="KW-0812">Transmembrane</keyword>
<evidence type="ECO:0000256" key="7">
    <source>
        <dbReference type="ARBA" id="ARBA00022989"/>
    </source>
</evidence>
<dbReference type="Proteomes" id="UP001177140">
    <property type="component" value="Unassembled WGS sequence"/>
</dbReference>
<comment type="subcellular location">
    <subcellularLocation>
        <location evidence="1">Membrane</location>
        <topology evidence="1">Multi-pass membrane protein</topology>
    </subcellularLocation>
</comment>
<dbReference type="InterPro" id="IPR004648">
    <property type="entry name" value="Oligpept_transpt"/>
</dbReference>
<dbReference type="Pfam" id="PF03169">
    <property type="entry name" value="OPT"/>
    <property type="match status" value="1"/>
</dbReference>
<reference evidence="10" key="1">
    <citation type="submission" date="2022-03" db="EMBL/GenBank/DDBJ databases">
        <title>A functionally conserved STORR gene fusion in Papaver species that diverged 16.8 million years ago.</title>
        <authorList>
            <person name="Catania T."/>
        </authorList>
    </citation>
    <scope>NUCLEOTIDE SEQUENCE</scope>
    <source>
        <strain evidence="10">S-191538</strain>
    </source>
</reference>
<keyword evidence="8 9" id="KW-0472">Membrane</keyword>
<dbReference type="GO" id="GO:0035673">
    <property type="term" value="F:oligopeptide transmembrane transporter activity"/>
    <property type="evidence" value="ECO:0007669"/>
    <property type="project" value="InterPro"/>
</dbReference>
<dbReference type="GO" id="GO:0015031">
    <property type="term" value="P:protein transport"/>
    <property type="evidence" value="ECO:0007669"/>
    <property type="project" value="UniProtKB-KW"/>
</dbReference>
<keyword evidence="11" id="KW-1185">Reference proteome</keyword>
<evidence type="ECO:0000256" key="1">
    <source>
        <dbReference type="ARBA" id="ARBA00004141"/>
    </source>
</evidence>
<keyword evidence="7 9" id="KW-1133">Transmembrane helix</keyword>
<name>A0AA41VT35_PAPNU</name>
<evidence type="ECO:0000256" key="3">
    <source>
        <dbReference type="ARBA" id="ARBA00022448"/>
    </source>
</evidence>
<evidence type="ECO:0000256" key="9">
    <source>
        <dbReference type="SAM" id="Phobius"/>
    </source>
</evidence>
<gene>
    <name evidence="10" type="ORF">MKW94_012365</name>
</gene>
<evidence type="ECO:0000256" key="5">
    <source>
        <dbReference type="ARBA" id="ARBA00022856"/>
    </source>
</evidence>
<dbReference type="AlphaFoldDB" id="A0AA41VT35"/>
<evidence type="ECO:0000256" key="2">
    <source>
        <dbReference type="ARBA" id="ARBA00005484"/>
    </source>
</evidence>
<evidence type="ECO:0000256" key="4">
    <source>
        <dbReference type="ARBA" id="ARBA00022692"/>
    </source>
</evidence>
<keyword evidence="5" id="KW-0571">Peptide transport</keyword>
<feature type="transmembrane region" description="Helical" evidence="9">
    <location>
        <begin position="104"/>
        <end position="125"/>
    </location>
</feature>
<evidence type="ECO:0000313" key="10">
    <source>
        <dbReference type="EMBL" id="MCL7046804.1"/>
    </source>
</evidence>